<comment type="catalytic activity">
    <reaction evidence="7">
        <text>a (3S)-3-hydroxyacyl-CoA + NAD(+) = a 3-oxoacyl-CoA + NADH + H(+)</text>
        <dbReference type="Rhea" id="RHEA:22432"/>
        <dbReference type="ChEBI" id="CHEBI:15378"/>
        <dbReference type="ChEBI" id="CHEBI:57318"/>
        <dbReference type="ChEBI" id="CHEBI:57540"/>
        <dbReference type="ChEBI" id="CHEBI:57945"/>
        <dbReference type="ChEBI" id="CHEBI:90726"/>
        <dbReference type="EC" id="1.1.1.35"/>
    </reaction>
</comment>
<dbReference type="InterPro" id="IPR006108">
    <property type="entry name" value="3HC_DH_C"/>
</dbReference>
<keyword evidence="4" id="KW-0560">Oxidoreductase</keyword>
<dbReference type="InterPro" id="IPR029045">
    <property type="entry name" value="ClpP/crotonase-like_dom_sf"/>
</dbReference>
<feature type="domain" description="3-hydroxyacyl-CoA dehydrogenase NAD binding" evidence="9">
    <location>
        <begin position="6"/>
        <end position="189"/>
    </location>
</feature>
<gene>
    <name evidence="10" type="ordered locus">MEALZ_0453</name>
</gene>
<feature type="domain" description="3-hydroxyacyl-CoA dehydrogenase C-terminal" evidence="8">
    <location>
        <begin position="191"/>
        <end position="291"/>
    </location>
</feature>
<evidence type="ECO:0000256" key="2">
    <source>
        <dbReference type="ARBA" id="ARBA00022832"/>
    </source>
</evidence>
<dbReference type="InterPro" id="IPR001753">
    <property type="entry name" value="Enoyl-CoA_hydra/iso"/>
</dbReference>
<dbReference type="KEGG" id="mah:MEALZ_0453"/>
<evidence type="ECO:0000256" key="7">
    <source>
        <dbReference type="ARBA" id="ARBA00049556"/>
    </source>
</evidence>
<evidence type="ECO:0000259" key="8">
    <source>
        <dbReference type="Pfam" id="PF00725"/>
    </source>
</evidence>
<dbReference type="Pfam" id="PF02737">
    <property type="entry name" value="3HCDH_N"/>
    <property type="match status" value="1"/>
</dbReference>
<evidence type="ECO:0000256" key="4">
    <source>
        <dbReference type="ARBA" id="ARBA00023002"/>
    </source>
</evidence>
<evidence type="ECO:0000256" key="3">
    <source>
        <dbReference type="ARBA" id="ARBA00022963"/>
    </source>
</evidence>
<feature type="domain" description="3-hydroxyacyl-CoA dehydrogenase C-terminal" evidence="8">
    <location>
        <begin position="345"/>
        <end position="399"/>
    </location>
</feature>
<keyword evidence="11" id="KW-1185">Reference proteome</keyword>
<keyword evidence="3" id="KW-0442">Lipid degradation</keyword>
<accession>G4SYF1</accession>
<dbReference type="GO" id="GO:0070403">
    <property type="term" value="F:NAD+ binding"/>
    <property type="evidence" value="ECO:0007669"/>
    <property type="project" value="InterPro"/>
</dbReference>
<dbReference type="InterPro" id="IPR036291">
    <property type="entry name" value="NAD(P)-bd_dom_sf"/>
</dbReference>
<dbReference type="Gene3D" id="3.40.50.720">
    <property type="entry name" value="NAD(P)-binding Rossmann-like Domain"/>
    <property type="match status" value="1"/>
</dbReference>
<dbReference type="AlphaFoldDB" id="G4SYF1"/>
<evidence type="ECO:0000256" key="5">
    <source>
        <dbReference type="ARBA" id="ARBA00023027"/>
    </source>
</evidence>
<dbReference type="SUPFAM" id="SSF48179">
    <property type="entry name" value="6-phosphogluconate dehydrogenase C-terminal domain-like"/>
    <property type="match status" value="2"/>
</dbReference>
<organism evidence="10 11">
    <name type="scientific">Methylotuvimicrobium alcaliphilum (strain DSM 19304 / NCIMB 14124 / VKM B-2133 / 20Z)</name>
    <name type="common">Methylomicrobium alcaliphilum</name>
    <dbReference type="NCBI Taxonomy" id="1091494"/>
    <lineage>
        <taxon>Bacteria</taxon>
        <taxon>Pseudomonadati</taxon>
        <taxon>Pseudomonadota</taxon>
        <taxon>Gammaproteobacteria</taxon>
        <taxon>Methylococcales</taxon>
        <taxon>Methylococcaceae</taxon>
        <taxon>Methylotuvimicrobium</taxon>
    </lineage>
</organism>
<dbReference type="EMBL" id="FO082060">
    <property type="protein sequence ID" value="CCE22152.1"/>
    <property type="molecule type" value="Genomic_DNA"/>
</dbReference>
<dbReference type="Gene3D" id="1.10.1040.50">
    <property type="match status" value="1"/>
</dbReference>
<dbReference type="HOGENOM" id="CLU_010448_0_0_6"/>
<name>G4SYF1_META2</name>
<dbReference type="PANTHER" id="PTHR48075:SF7">
    <property type="entry name" value="3-HYDROXYACYL-COA DEHYDROGENASE-RELATED"/>
    <property type="match status" value="1"/>
</dbReference>
<dbReference type="SUPFAM" id="SSF51735">
    <property type="entry name" value="NAD(P)-binding Rossmann-fold domains"/>
    <property type="match status" value="1"/>
</dbReference>
<reference evidence="11" key="1">
    <citation type="journal article" date="2012" name="J. Bacteriol.">
        <title>Genome sequence of the haloalkaliphilic methanotrophic bacterium Methylomicrobium alcaliphilum 20Z.</title>
        <authorList>
            <person name="Vuilleumier S."/>
            <person name="Khmelenina V.N."/>
            <person name="Bringel F."/>
            <person name="Reshetnikov A.S."/>
            <person name="Lajus A."/>
            <person name="Mangenot S."/>
            <person name="Rouy Z."/>
            <person name="Op den Camp H.J."/>
            <person name="Jetten M.S."/>
            <person name="Dispirito A.A."/>
            <person name="Dunfield P."/>
            <person name="Klotz M.G."/>
            <person name="Semrau J.D."/>
            <person name="Stein L.Y."/>
            <person name="Barbe V."/>
            <person name="Medigue C."/>
            <person name="Trotsenko Y.A."/>
            <person name="Kalyuzhnaya M.G."/>
        </authorList>
    </citation>
    <scope>NUCLEOTIDE SEQUENCE [LARGE SCALE GENOMIC DNA]</scope>
    <source>
        <strain evidence="11">DSM 19304 / NCIMB 14124 / VKM B-2133 / 20Z</strain>
    </source>
</reference>
<dbReference type="Pfam" id="PF00725">
    <property type="entry name" value="3HCDH"/>
    <property type="match status" value="2"/>
</dbReference>
<dbReference type="InterPro" id="IPR006176">
    <property type="entry name" value="3-OHacyl-CoA_DH_NAD-bd"/>
</dbReference>
<dbReference type="STRING" id="1091494.MEALZ_0453"/>
<evidence type="ECO:0000313" key="11">
    <source>
        <dbReference type="Proteomes" id="UP000008315"/>
    </source>
</evidence>
<dbReference type="Gene3D" id="3.90.226.10">
    <property type="entry name" value="2-enoyl-CoA Hydratase, Chain A, domain 1"/>
    <property type="match status" value="1"/>
</dbReference>
<keyword evidence="6" id="KW-0443">Lipid metabolism</keyword>
<dbReference type="RefSeq" id="WP_014146961.1">
    <property type="nucleotide sequence ID" value="NC_016112.1"/>
</dbReference>
<dbReference type="SUPFAM" id="SSF52096">
    <property type="entry name" value="ClpP/crotonase"/>
    <property type="match status" value="1"/>
</dbReference>
<evidence type="ECO:0000313" key="10">
    <source>
        <dbReference type="EMBL" id="CCE22152.1"/>
    </source>
</evidence>
<proteinExistence type="predicted"/>
<evidence type="ECO:0000259" key="9">
    <source>
        <dbReference type="Pfam" id="PF02737"/>
    </source>
</evidence>
<protein>
    <submittedName>
        <fullName evidence="10">3-hydroxyacyl-CoA dehydrogenase NAD-binding</fullName>
    </submittedName>
</protein>
<keyword evidence="2" id="KW-0276">Fatty acid metabolism</keyword>
<dbReference type="Pfam" id="PF00378">
    <property type="entry name" value="ECH_1"/>
    <property type="match status" value="1"/>
</dbReference>
<dbReference type="CDD" id="cd06558">
    <property type="entry name" value="crotonase-like"/>
    <property type="match status" value="1"/>
</dbReference>
<sequence length="771" mass="84730">MNIERAAVVGAGVMGAGIAAHIANAGIPVVLLDIVPDNAANRNQIAEQAIAKMLAAQPSPLMHPNNVRLISPGNIEDDLSRLAEADWIVEAVLEDPDIKRNLYRQLEAVCRSDALISSNTSTLPLKVLTLQQSESFKRRFMITHFFNPPRYMRLLELIAPVDIAPDLFDAVAKFADLRLGKGCVTCKDTPGFIANRIGTFWIQTALLEAIANNLTVEECDAAMALFGIPKTGVFGLLDLVGLDLMPHVLSGFKQSLPAKDRLRAIGAVPPLLRAMIEKGYTGRKGLGGFYRLKPDADTKIKEAVDLQTGDYRVSEKFRIDGVSHRPEDLKKFLSGGETLNRYAWRVWSDTLSYAASLIPEIADDPLAIDTAMRLGYNWRYGPFELLDRLGVDWFVERLQEKHQPIPYLLADRQSLYRTDKQGLLECKNEERRYRPIHRPEGMLSLGDIKRRTAPLLKNASASLWDIGDGIVCLEFHSKMNTLDPDSLSLTQQSIGVVRDNFDGMVIHNEAEHFSAGANLTLLAPALLRQDWDTVARIVELGQQTYQALKYAPFPVVGAPSGLALGGGCEILLHCDAVQAHAELYTGLVETGVGLVPGWGGCKELLRRWLSLPNRPGGPMPAISQAFETIALAKTSKSALLAKELLYLSEHDGITMNKDRLLADAKARALAMIADYRPPEPYVYYLPGASARAALDIAVRNLALSGKATAYDREIAGQLAFVLSGGDTDSLDPLSEQDMLNLERQAFLHLVKQPGTAARLEHMLKTGKPLRN</sequence>
<keyword evidence="5" id="KW-0520">NAD</keyword>
<dbReference type="GO" id="GO:0003857">
    <property type="term" value="F:(3S)-3-hydroxyacyl-CoA dehydrogenase (NAD+) activity"/>
    <property type="evidence" value="ECO:0007669"/>
    <property type="project" value="UniProtKB-EC"/>
</dbReference>
<evidence type="ECO:0000256" key="1">
    <source>
        <dbReference type="ARBA" id="ARBA00005005"/>
    </source>
</evidence>
<dbReference type="UniPathway" id="UPA00659"/>
<dbReference type="Proteomes" id="UP000008315">
    <property type="component" value="Chromosome"/>
</dbReference>
<evidence type="ECO:0000256" key="6">
    <source>
        <dbReference type="ARBA" id="ARBA00023098"/>
    </source>
</evidence>
<dbReference type="GO" id="GO:0006635">
    <property type="term" value="P:fatty acid beta-oxidation"/>
    <property type="evidence" value="ECO:0007669"/>
    <property type="project" value="UniProtKB-UniPathway"/>
</dbReference>
<comment type="pathway">
    <text evidence="1">Lipid metabolism; fatty acid beta-oxidation.</text>
</comment>
<dbReference type="PANTHER" id="PTHR48075">
    <property type="entry name" value="3-HYDROXYACYL-COA DEHYDROGENASE FAMILY PROTEIN"/>
    <property type="match status" value="1"/>
</dbReference>
<dbReference type="PATRIC" id="fig|271065.3.peg.467"/>
<dbReference type="InterPro" id="IPR008927">
    <property type="entry name" value="6-PGluconate_DH-like_C_sf"/>
</dbReference>